<dbReference type="EC" id="2.7.13.3" evidence="2"/>
<dbReference type="CDD" id="cd00082">
    <property type="entry name" value="HisKA"/>
    <property type="match status" value="1"/>
</dbReference>
<protein>
    <recommendedName>
        <fullName evidence="2">histidine kinase</fullName>
        <ecNumber evidence="2">2.7.13.3</ecNumber>
    </recommendedName>
</protein>
<evidence type="ECO:0000259" key="5">
    <source>
        <dbReference type="PROSITE" id="PS50109"/>
    </source>
</evidence>
<dbReference type="InterPro" id="IPR036097">
    <property type="entry name" value="HisK_dim/P_sf"/>
</dbReference>
<proteinExistence type="predicted"/>
<keyword evidence="6" id="KW-0067">ATP-binding</keyword>
<feature type="transmembrane region" description="Helical" evidence="4">
    <location>
        <begin position="220"/>
        <end position="241"/>
    </location>
</feature>
<dbReference type="SMART" id="SM00388">
    <property type="entry name" value="HisKA"/>
    <property type="match status" value="1"/>
</dbReference>
<evidence type="ECO:0000256" key="1">
    <source>
        <dbReference type="ARBA" id="ARBA00000085"/>
    </source>
</evidence>
<keyword evidence="3" id="KW-0597">Phosphoprotein</keyword>
<dbReference type="PROSITE" id="PS50109">
    <property type="entry name" value="HIS_KIN"/>
    <property type="match status" value="1"/>
</dbReference>
<dbReference type="CDD" id="cd00130">
    <property type="entry name" value="PAS"/>
    <property type="match status" value="1"/>
</dbReference>
<feature type="transmembrane region" description="Helical" evidence="4">
    <location>
        <begin position="181"/>
        <end position="208"/>
    </location>
</feature>
<dbReference type="Pfam" id="PF00512">
    <property type="entry name" value="HisKA"/>
    <property type="match status" value="1"/>
</dbReference>
<dbReference type="Gene3D" id="3.30.450.20">
    <property type="entry name" value="PAS domain"/>
    <property type="match status" value="1"/>
</dbReference>
<dbReference type="InterPro" id="IPR005467">
    <property type="entry name" value="His_kinase_dom"/>
</dbReference>
<dbReference type="InterPro" id="IPR003661">
    <property type="entry name" value="HisK_dim/P_dom"/>
</dbReference>
<evidence type="ECO:0000313" key="7">
    <source>
        <dbReference type="Proteomes" id="UP001165541"/>
    </source>
</evidence>
<evidence type="ECO:0000313" key="6">
    <source>
        <dbReference type="EMBL" id="MCM5678712.1"/>
    </source>
</evidence>
<dbReference type="SMART" id="SM00387">
    <property type="entry name" value="HATPase_c"/>
    <property type="match status" value="1"/>
</dbReference>
<comment type="caution">
    <text evidence="6">The sequence shown here is derived from an EMBL/GenBank/DDBJ whole genome shotgun (WGS) entry which is preliminary data.</text>
</comment>
<dbReference type="Proteomes" id="UP001165541">
    <property type="component" value="Unassembled WGS sequence"/>
</dbReference>
<evidence type="ECO:0000256" key="3">
    <source>
        <dbReference type="ARBA" id="ARBA00022553"/>
    </source>
</evidence>
<dbReference type="SMART" id="SM00091">
    <property type="entry name" value="PAS"/>
    <property type="match status" value="1"/>
</dbReference>
<keyword evidence="6" id="KW-0547">Nucleotide-binding</keyword>
<dbReference type="SUPFAM" id="SSF47384">
    <property type="entry name" value="Homodimeric domain of signal transducing histidine kinase"/>
    <property type="match status" value="1"/>
</dbReference>
<dbReference type="SUPFAM" id="SSF55874">
    <property type="entry name" value="ATPase domain of HSP90 chaperone/DNA topoisomerase II/histidine kinase"/>
    <property type="match status" value="1"/>
</dbReference>
<reference evidence="6" key="1">
    <citation type="submission" date="2022-05" db="EMBL/GenBank/DDBJ databases">
        <title>Schlegelella sp. nov., isolated from mangrove soil.</title>
        <authorList>
            <person name="Liu Y."/>
            <person name="Ge X."/>
            <person name="Liu W."/>
        </authorList>
    </citation>
    <scope>NUCLEOTIDE SEQUENCE</scope>
    <source>
        <strain evidence="6">S2-27</strain>
    </source>
</reference>
<sequence>MARRQAPRSPKLARQQADESWFAALGVSHDTQIDEDGTAGPGESRYTDWGGAEADDSRFLTRQARRMLGVAQPSFQRIYRAFLGARVAVGMLLLGAQGASYLVGSGAPGVPWALLTSAGYVAATVVVWWLARRQTGTEQGRPINRLHRSQWLSSIGLDVVVFGALHIAASRGSINFLPLLVLPVLMAGVLTSRLSALTVAAGITLLLLADASLRSLGSDATVLITQAGLVGSGFFVIALLAGELAGRLAREELAARGSMELARQQAQLNRLVIEEMQDGVMVVDRRGRVRAANPAARRLIAEDGLVRPAPFHLHSHPVWAPLASNVQRAFDQGAWPEAGREVGLQFASGQTRALRVRMRFTKRRQPQSSEELCVLFLEDLRDVQARMRQEKLAAMGRISAGIAHEIRNPLSAIAQANALLAEDLTSSPQRQLSQMVSDNVERLKRIVDDVMEVAPGGPAVRAQVIDVTTLVANTCSEWARTARLPMDDRSALRVELPVTPAGASFDPEHLRRVLVNLLDNGYRHASGGPGSVELRLVVEPEVLTLSVSSDGPPIPPDVERYLFEPFFSTRSRGTGLGLYICKELCERYGATIDYRLRGPQYPARNEFYMVMRLEPLGPHEAPTASLNLAR</sequence>
<dbReference type="Gene3D" id="3.30.565.10">
    <property type="entry name" value="Histidine kinase-like ATPase, C-terminal domain"/>
    <property type="match status" value="1"/>
</dbReference>
<dbReference type="Pfam" id="PF13188">
    <property type="entry name" value="PAS_8"/>
    <property type="match status" value="1"/>
</dbReference>
<organism evidence="6 7">
    <name type="scientific">Caldimonas mangrovi</name>
    <dbReference type="NCBI Taxonomy" id="2944811"/>
    <lineage>
        <taxon>Bacteria</taxon>
        <taxon>Pseudomonadati</taxon>
        <taxon>Pseudomonadota</taxon>
        <taxon>Betaproteobacteria</taxon>
        <taxon>Burkholderiales</taxon>
        <taxon>Sphaerotilaceae</taxon>
        <taxon>Caldimonas</taxon>
    </lineage>
</organism>
<dbReference type="Pfam" id="PF02518">
    <property type="entry name" value="HATPase_c"/>
    <property type="match status" value="1"/>
</dbReference>
<name>A0ABT0YJ12_9BURK</name>
<dbReference type="GO" id="GO:0005524">
    <property type="term" value="F:ATP binding"/>
    <property type="evidence" value="ECO:0007669"/>
    <property type="project" value="UniProtKB-KW"/>
</dbReference>
<accession>A0ABT0YJ12</accession>
<evidence type="ECO:0000256" key="2">
    <source>
        <dbReference type="ARBA" id="ARBA00012438"/>
    </source>
</evidence>
<dbReference type="RefSeq" id="WP_251776848.1">
    <property type="nucleotide sequence ID" value="NZ_JAMKFE010000002.1"/>
</dbReference>
<comment type="catalytic activity">
    <reaction evidence="1">
        <text>ATP + protein L-histidine = ADP + protein N-phospho-L-histidine.</text>
        <dbReference type="EC" id="2.7.13.3"/>
    </reaction>
</comment>
<dbReference type="SUPFAM" id="SSF55785">
    <property type="entry name" value="PYP-like sensor domain (PAS domain)"/>
    <property type="match status" value="1"/>
</dbReference>
<feature type="transmembrane region" description="Helical" evidence="4">
    <location>
        <begin position="109"/>
        <end position="131"/>
    </location>
</feature>
<dbReference type="InterPro" id="IPR036890">
    <property type="entry name" value="HATPase_C_sf"/>
</dbReference>
<keyword evidence="7" id="KW-1185">Reference proteome</keyword>
<feature type="transmembrane region" description="Helical" evidence="4">
    <location>
        <begin position="151"/>
        <end position="169"/>
    </location>
</feature>
<dbReference type="Gene3D" id="1.10.287.130">
    <property type="match status" value="1"/>
</dbReference>
<feature type="transmembrane region" description="Helical" evidence="4">
    <location>
        <begin position="83"/>
        <end position="103"/>
    </location>
</feature>
<dbReference type="InterPro" id="IPR004358">
    <property type="entry name" value="Sig_transdc_His_kin-like_C"/>
</dbReference>
<dbReference type="InterPro" id="IPR000014">
    <property type="entry name" value="PAS"/>
</dbReference>
<dbReference type="PANTHER" id="PTHR43065:SF52">
    <property type="entry name" value="SENSOR PROTEIN KINASE PILS"/>
    <property type="match status" value="1"/>
</dbReference>
<keyword evidence="4" id="KW-0812">Transmembrane</keyword>
<dbReference type="PRINTS" id="PR00344">
    <property type="entry name" value="BCTRLSENSOR"/>
</dbReference>
<keyword evidence="4" id="KW-0472">Membrane</keyword>
<evidence type="ECO:0000256" key="4">
    <source>
        <dbReference type="SAM" id="Phobius"/>
    </source>
</evidence>
<feature type="domain" description="Histidine kinase" evidence="5">
    <location>
        <begin position="401"/>
        <end position="594"/>
    </location>
</feature>
<dbReference type="PANTHER" id="PTHR43065">
    <property type="entry name" value="SENSOR HISTIDINE KINASE"/>
    <property type="match status" value="1"/>
</dbReference>
<gene>
    <name evidence="6" type="ORF">M8A51_04100</name>
</gene>
<dbReference type="EMBL" id="JAMKFE010000002">
    <property type="protein sequence ID" value="MCM5678712.1"/>
    <property type="molecule type" value="Genomic_DNA"/>
</dbReference>
<keyword evidence="4" id="KW-1133">Transmembrane helix</keyword>
<dbReference type="InterPro" id="IPR003594">
    <property type="entry name" value="HATPase_dom"/>
</dbReference>
<dbReference type="InterPro" id="IPR035965">
    <property type="entry name" value="PAS-like_dom_sf"/>
</dbReference>